<dbReference type="PANTHER" id="PTHR33169">
    <property type="entry name" value="PADR-FAMILY TRANSCRIPTIONAL REGULATOR"/>
    <property type="match status" value="1"/>
</dbReference>
<dbReference type="EMBL" id="MJGC01000022">
    <property type="protein sequence ID" value="OEJ76937.1"/>
    <property type="molecule type" value="Genomic_DNA"/>
</dbReference>
<accession>A0A1E5QQR8</accession>
<dbReference type="InterPro" id="IPR018309">
    <property type="entry name" value="Tscrpt_reg_PadR_C"/>
</dbReference>
<dbReference type="AlphaFoldDB" id="A0A1E5QQR8"/>
<feature type="domain" description="Transcription regulator PadR N-terminal" evidence="1">
    <location>
        <begin position="7"/>
        <end position="80"/>
    </location>
</feature>
<dbReference type="Pfam" id="PF03551">
    <property type="entry name" value="PadR"/>
    <property type="match status" value="1"/>
</dbReference>
<comment type="caution">
    <text evidence="3">The sequence shown here is derived from an EMBL/GenBank/DDBJ whole genome shotgun (WGS) entry which is preliminary data.</text>
</comment>
<gene>
    <name evidence="3" type="ORF">BH720_01720</name>
</gene>
<dbReference type="InterPro" id="IPR052509">
    <property type="entry name" value="Metal_resp_DNA-bind_regulator"/>
</dbReference>
<dbReference type="InterPro" id="IPR036390">
    <property type="entry name" value="WH_DNA-bd_sf"/>
</dbReference>
<protein>
    <submittedName>
        <fullName evidence="3">PadR family transcriptional regulator</fullName>
    </submittedName>
</protein>
<dbReference type="OrthoDB" id="2374094at2"/>
<name>A0A1E5QQR8_9CYAN</name>
<proteinExistence type="predicted"/>
<dbReference type="Pfam" id="PF10400">
    <property type="entry name" value="Vir_act_alpha_C"/>
    <property type="match status" value="1"/>
</dbReference>
<reference evidence="3" key="1">
    <citation type="submission" date="2016-09" db="EMBL/GenBank/DDBJ databases">
        <title>Draft genome of thermotolerant cyanobacterium Desertifilum sp. strain IPPAS B-1220.</title>
        <authorList>
            <person name="Sinetova M.A."/>
            <person name="Bolakhan K."/>
            <person name="Zayadan B.K."/>
            <person name="Mironov K.S."/>
            <person name="Ustinova V."/>
            <person name="Kupriyanova E.V."/>
            <person name="Sidorov R.A."/>
            <person name="Skrypnik A.N."/>
            <person name="Gogoleva N.E."/>
            <person name="Gogolev Y.V."/>
            <person name="Los D.A."/>
        </authorList>
    </citation>
    <scope>NUCLEOTIDE SEQUENCE [LARGE SCALE GENOMIC DNA]</scope>
    <source>
        <strain evidence="3">IPPAS B-1220</strain>
    </source>
</reference>
<evidence type="ECO:0000259" key="1">
    <source>
        <dbReference type="Pfam" id="PF03551"/>
    </source>
</evidence>
<organism evidence="3">
    <name type="scientific">Desertifilum tharense IPPAS B-1220</name>
    <dbReference type="NCBI Taxonomy" id="1781255"/>
    <lineage>
        <taxon>Bacteria</taxon>
        <taxon>Bacillati</taxon>
        <taxon>Cyanobacteriota</taxon>
        <taxon>Cyanophyceae</taxon>
        <taxon>Desertifilales</taxon>
        <taxon>Desertifilaceae</taxon>
        <taxon>Desertifilum</taxon>
    </lineage>
</organism>
<dbReference type="Gene3D" id="1.10.10.10">
    <property type="entry name" value="Winged helix-like DNA-binding domain superfamily/Winged helix DNA-binding domain"/>
    <property type="match status" value="1"/>
</dbReference>
<dbReference type="SUPFAM" id="SSF46785">
    <property type="entry name" value="Winged helix' DNA-binding domain"/>
    <property type="match status" value="1"/>
</dbReference>
<sequence length="187" mass="21936">MLELSALGLLQKHPLHGYRLKQELELFMSSCISVNYGAIYPLLRRLQEQGNIAAIAPAEDNTGLSRRIYQITPKGRDRWHEKMLEHPPESWVNSRSRFAIKCFFFSELTAVERIKLIEHRRLKCRLRRAELEDLSLPNDPYQSLLWEHHLALLQAEIDWLDQLLKRELHLAEAPTQRSEEVQFSTSP</sequence>
<dbReference type="STRING" id="1781255.BH720_01720"/>
<feature type="domain" description="Transcription regulator PadR C-terminal" evidence="2">
    <location>
        <begin position="95"/>
        <end position="165"/>
    </location>
</feature>
<dbReference type="PANTHER" id="PTHR33169:SF14">
    <property type="entry name" value="TRANSCRIPTIONAL REGULATOR RV3488"/>
    <property type="match status" value="1"/>
</dbReference>
<dbReference type="InterPro" id="IPR005149">
    <property type="entry name" value="Tscrpt_reg_PadR_N"/>
</dbReference>
<evidence type="ECO:0000259" key="2">
    <source>
        <dbReference type="Pfam" id="PF10400"/>
    </source>
</evidence>
<dbReference type="InterPro" id="IPR036388">
    <property type="entry name" value="WH-like_DNA-bd_sf"/>
</dbReference>
<dbReference type="RefSeq" id="WP_069965424.1">
    <property type="nucleotide sequence ID" value="NZ_CM124774.1"/>
</dbReference>
<evidence type="ECO:0000313" key="3">
    <source>
        <dbReference type="EMBL" id="OEJ76937.1"/>
    </source>
</evidence>